<reference evidence="11" key="1">
    <citation type="thesis" date="2020" institute="ProQuest LLC" country="789 East Eisenhower Parkway, Ann Arbor, MI, USA">
        <title>Comparative Genomics and Chromosome Evolution.</title>
        <authorList>
            <person name="Mudd A.B."/>
        </authorList>
    </citation>
    <scope>NUCLEOTIDE SEQUENCE</scope>
    <source>
        <strain evidence="11">237g6f4</strain>
        <tissue evidence="11">Blood</tissue>
    </source>
</reference>
<dbReference type="GO" id="GO:0030586">
    <property type="term" value="F:[methionine synthase] reductase (NADPH) activity"/>
    <property type="evidence" value="ECO:0007669"/>
    <property type="project" value="UniProtKB-EC"/>
</dbReference>
<comment type="caution">
    <text evidence="11">The sequence shown here is derived from an EMBL/GenBank/DDBJ whole genome shotgun (WGS) entry which is preliminary data.</text>
</comment>
<dbReference type="InterPro" id="IPR003097">
    <property type="entry name" value="CysJ-like_FAD-binding"/>
</dbReference>
<protein>
    <recommendedName>
        <fullName evidence="9">Methionine synthase reductase</fullName>
        <ecNumber evidence="8">1.16.1.8</ecNumber>
    </recommendedName>
</protein>
<dbReference type="GO" id="GO:0005829">
    <property type="term" value="C:cytosol"/>
    <property type="evidence" value="ECO:0007669"/>
    <property type="project" value="TreeGrafter"/>
</dbReference>
<dbReference type="InterPro" id="IPR029039">
    <property type="entry name" value="Flavoprotein-like_sf"/>
</dbReference>
<sequence>MCSAVKRRFLLLYGTQHGQAQAIAEEVSQQAEQHGFIADMFSLKDINQFNLEIEKDPVVFVISTTGTGEPPDAALKFVKKIRNKELPDDYFAHLRYGLLALGDSEYTFFCNGGKIVDKRLGELGARRFYDTGYADDCVGLELVVEPWIRNLWVALEREFGAEHKEINVEPIRVTSGNQNILNVPEHLDMRIQTVGLEHDLVPDNKSLKKSMSDAFEEVEHSLIHSVPPLCQCSLNIPAFPSSYLDVVILECAAEDMDFRFRFPEVEIFIVPIIEAKRLTTNDSVKNALMLEIDISNTTIEFQPGDSFGIVSPNPPDEVTELINKLGLSEKREYQIWMTIKRETNKRGEVVPNYIPQRCSVQYLLTWCLEIRALLKKVFLRALVEYTSDAVEKRRLLELCSKQGNSDYNLFIRDHAISLLDLLNEFPSCQPPLGLLIGLP</sequence>
<evidence type="ECO:0000313" key="11">
    <source>
        <dbReference type="EMBL" id="KAG8572176.1"/>
    </source>
</evidence>
<evidence type="ECO:0000256" key="5">
    <source>
        <dbReference type="ARBA" id="ARBA00022827"/>
    </source>
</evidence>
<evidence type="ECO:0000256" key="1">
    <source>
        <dbReference type="ARBA" id="ARBA00001917"/>
    </source>
</evidence>
<evidence type="ECO:0000256" key="9">
    <source>
        <dbReference type="ARBA" id="ARBA00040659"/>
    </source>
</evidence>
<dbReference type="PROSITE" id="PS50902">
    <property type="entry name" value="FLAVODOXIN_LIKE"/>
    <property type="match status" value="1"/>
</dbReference>
<organism evidence="11 12">
    <name type="scientific">Engystomops pustulosus</name>
    <name type="common">Tungara frog</name>
    <name type="synonym">Physalaemus pustulosus</name>
    <dbReference type="NCBI Taxonomy" id="76066"/>
    <lineage>
        <taxon>Eukaryota</taxon>
        <taxon>Metazoa</taxon>
        <taxon>Chordata</taxon>
        <taxon>Craniata</taxon>
        <taxon>Vertebrata</taxon>
        <taxon>Euteleostomi</taxon>
        <taxon>Amphibia</taxon>
        <taxon>Batrachia</taxon>
        <taxon>Anura</taxon>
        <taxon>Neobatrachia</taxon>
        <taxon>Hyloidea</taxon>
        <taxon>Leptodactylidae</taxon>
        <taxon>Leiuperinae</taxon>
        <taxon>Engystomops</taxon>
    </lineage>
</organism>
<name>A0AAV7BHT7_ENGPU</name>
<evidence type="ECO:0000313" key="12">
    <source>
        <dbReference type="Proteomes" id="UP000824782"/>
    </source>
</evidence>
<evidence type="ECO:0000256" key="6">
    <source>
        <dbReference type="ARBA" id="ARBA00022857"/>
    </source>
</evidence>
<dbReference type="SUPFAM" id="SSF63380">
    <property type="entry name" value="Riboflavin synthase domain-like"/>
    <property type="match status" value="1"/>
</dbReference>
<dbReference type="GO" id="GO:0010181">
    <property type="term" value="F:FMN binding"/>
    <property type="evidence" value="ECO:0007669"/>
    <property type="project" value="InterPro"/>
</dbReference>
<dbReference type="PANTHER" id="PTHR19384:SF84">
    <property type="entry name" value="METHIONINE SYNTHASE REDUCTASE"/>
    <property type="match status" value="1"/>
</dbReference>
<dbReference type="Proteomes" id="UP000824782">
    <property type="component" value="Unassembled WGS sequence"/>
</dbReference>
<evidence type="ECO:0000259" key="10">
    <source>
        <dbReference type="PROSITE" id="PS50902"/>
    </source>
</evidence>
<dbReference type="PRINTS" id="PR00369">
    <property type="entry name" value="FLAVODOXIN"/>
</dbReference>
<keyword evidence="4" id="KW-0288">FMN</keyword>
<gene>
    <name evidence="11" type="ORF">GDO81_011961</name>
</gene>
<evidence type="ECO:0000256" key="7">
    <source>
        <dbReference type="ARBA" id="ARBA00023002"/>
    </source>
</evidence>
<dbReference type="InterPro" id="IPR017938">
    <property type="entry name" value="Riboflavin_synthase-like_b-brl"/>
</dbReference>
<dbReference type="GO" id="GO:0050660">
    <property type="term" value="F:flavin adenine dinucleotide binding"/>
    <property type="evidence" value="ECO:0007669"/>
    <property type="project" value="TreeGrafter"/>
</dbReference>
<keyword evidence="7" id="KW-0560">Oxidoreductase</keyword>
<dbReference type="GO" id="GO:0009086">
    <property type="term" value="P:methionine biosynthetic process"/>
    <property type="evidence" value="ECO:0007669"/>
    <property type="project" value="TreeGrafter"/>
</dbReference>
<dbReference type="FunFam" id="1.20.990.10:FF:000007">
    <property type="entry name" value="Methionine synthase reductase"/>
    <property type="match status" value="1"/>
</dbReference>
<dbReference type="AlphaFoldDB" id="A0AAV7BHT7"/>
<dbReference type="EMBL" id="WNYA01000005">
    <property type="protein sequence ID" value="KAG8572176.1"/>
    <property type="molecule type" value="Genomic_DNA"/>
</dbReference>
<keyword evidence="6" id="KW-0521">NADP</keyword>
<evidence type="ECO:0000256" key="3">
    <source>
        <dbReference type="ARBA" id="ARBA00022630"/>
    </source>
</evidence>
<keyword evidence="3" id="KW-0285">Flavoprotein</keyword>
<dbReference type="FunFam" id="3.40.50.360:FF:000059">
    <property type="entry name" value="5-methyltetrahydrofolate-homocysteine methyltransferase reductase"/>
    <property type="match status" value="1"/>
</dbReference>
<feature type="domain" description="Flavodoxin-like" evidence="10">
    <location>
        <begin position="9"/>
        <end position="152"/>
    </location>
</feature>
<keyword evidence="12" id="KW-1185">Reference proteome</keyword>
<accession>A0AAV7BHT7</accession>
<dbReference type="Gene3D" id="3.40.50.360">
    <property type="match status" value="1"/>
</dbReference>
<dbReference type="SUPFAM" id="SSF52218">
    <property type="entry name" value="Flavoproteins"/>
    <property type="match status" value="1"/>
</dbReference>
<dbReference type="Gene3D" id="1.20.990.10">
    <property type="entry name" value="NADPH-cytochrome p450 Reductase, Chain A, domain 3"/>
    <property type="match status" value="2"/>
</dbReference>
<dbReference type="InterPro" id="IPR008254">
    <property type="entry name" value="Flavodoxin/NO_synth"/>
</dbReference>
<comment type="cofactor">
    <cofactor evidence="1">
        <name>FMN</name>
        <dbReference type="ChEBI" id="CHEBI:58210"/>
    </cofactor>
</comment>
<dbReference type="PANTHER" id="PTHR19384">
    <property type="entry name" value="NITRIC OXIDE SYNTHASE-RELATED"/>
    <property type="match status" value="1"/>
</dbReference>
<dbReference type="InterPro" id="IPR001094">
    <property type="entry name" value="Flavdoxin-like"/>
</dbReference>
<dbReference type="InterPro" id="IPR023173">
    <property type="entry name" value="NADPH_Cyt_P450_Rdtase_alpha"/>
</dbReference>
<keyword evidence="5" id="KW-0274">FAD</keyword>
<dbReference type="EC" id="1.16.1.8" evidence="8"/>
<dbReference type="Pfam" id="PF00667">
    <property type="entry name" value="FAD_binding_1"/>
    <property type="match status" value="1"/>
</dbReference>
<evidence type="ECO:0000256" key="4">
    <source>
        <dbReference type="ARBA" id="ARBA00022643"/>
    </source>
</evidence>
<proteinExistence type="predicted"/>
<comment type="cofactor">
    <cofactor evidence="2">
        <name>FAD</name>
        <dbReference type="ChEBI" id="CHEBI:57692"/>
    </cofactor>
</comment>
<dbReference type="Pfam" id="PF00258">
    <property type="entry name" value="Flavodoxin_1"/>
    <property type="match status" value="1"/>
</dbReference>
<evidence type="ECO:0000256" key="8">
    <source>
        <dbReference type="ARBA" id="ARBA00039088"/>
    </source>
</evidence>
<dbReference type="GO" id="GO:0050667">
    <property type="term" value="P:homocysteine metabolic process"/>
    <property type="evidence" value="ECO:0007669"/>
    <property type="project" value="TreeGrafter"/>
</dbReference>
<evidence type="ECO:0000256" key="2">
    <source>
        <dbReference type="ARBA" id="ARBA00001974"/>
    </source>
</evidence>